<dbReference type="AlphaFoldDB" id="A0A4C1YHN3"/>
<evidence type="ECO:0000313" key="1">
    <source>
        <dbReference type="EMBL" id="GBP73855.1"/>
    </source>
</evidence>
<sequence>MPDSRRGETLTTKVRFYSLNVCEGVYDSDMHKPRQERQELWADVRHILVKWDRNERIVMLSDFNGWVGAQRDGYEKSLR</sequence>
<dbReference type="Proteomes" id="UP000299102">
    <property type="component" value="Unassembled WGS sequence"/>
</dbReference>
<accession>A0A4C1YHN3</accession>
<organism evidence="1 2">
    <name type="scientific">Eumeta variegata</name>
    <name type="common">Bagworm moth</name>
    <name type="synonym">Eumeta japonica</name>
    <dbReference type="NCBI Taxonomy" id="151549"/>
    <lineage>
        <taxon>Eukaryota</taxon>
        <taxon>Metazoa</taxon>
        <taxon>Ecdysozoa</taxon>
        <taxon>Arthropoda</taxon>
        <taxon>Hexapoda</taxon>
        <taxon>Insecta</taxon>
        <taxon>Pterygota</taxon>
        <taxon>Neoptera</taxon>
        <taxon>Endopterygota</taxon>
        <taxon>Lepidoptera</taxon>
        <taxon>Glossata</taxon>
        <taxon>Ditrysia</taxon>
        <taxon>Tineoidea</taxon>
        <taxon>Psychidae</taxon>
        <taxon>Oiketicinae</taxon>
        <taxon>Eumeta</taxon>
    </lineage>
</organism>
<keyword evidence="2" id="KW-1185">Reference proteome</keyword>
<protein>
    <recommendedName>
        <fullName evidence="3">Endonuclease/exonuclease/phosphatase domain-containing protein</fullName>
    </recommendedName>
</protein>
<dbReference type="OrthoDB" id="418748at2759"/>
<evidence type="ECO:0000313" key="2">
    <source>
        <dbReference type="Proteomes" id="UP000299102"/>
    </source>
</evidence>
<evidence type="ECO:0008006" key="3">
    <source>
        <dbReference type="Google" id="ProtNLM"/>
    </source>
</evidence>
<name>A0A4C1YHN3_EUMVA</name>
<reference evidence="1 2" key="1">
    <citation type="journal article" date="2019" name="Commun. Biol.">
        <title>The bagworm genome reveals a unique fibroin gene that provides high tensile strength.</title>
        <authorList>
            <person name="Kono N."/>
            <person name="Nakamura H."/>
            <person name="Ohtoshi R."/>
            <person name="Tomita M."/>
            <person name="Numata K."/>
            <person name="Arakawa K."/>
        </authorList>
    </citation>
    <scope>NUCLEOTIDE SEQUENCE [LARGE SCALE GENOMIC DNA]</scope>
</reference>
<comment type="caution">
    <text evidence="1">The sequence shown here is derived from an EMBL/GenBank/DDBJ whole genome shotgun (WGS) entry which is preliminary data.</text>
</comment>
<dbReference type="EMBL" id="BGZK01001189">
    <property type="protein sequence ID" value="GBP73855.1"/>
    <property type="molecule type" value="Genomic_DNA"/>
</dbReference>
<proteinExistence type="predicted"/>
<gene>
    <name evidence="1" type="ORF">EVAR_52415_1</name>
</gene>